<keyword evidence="1" id="KW-0472">Membrane</keyword>
<evidence type="ECO:0000256" key="1">
    <source>
        <dbReference type="SAM" id="Phobius"/>
    </source>
</evidence>
<dbReference type="Proteomes" id="UP001205566">
    <property type="component" value="Unassembled WGS sequence"/>
</dbReference>
<dbReference type="PIRSF" id="PIRSF033239">
    <property type="entry name" value="ExoD"/>
    <property type="match status" value="1"/>
</dbReference>
<evidence type="ECO:0000313" key="2">
    <source>
        <dbReference type="EMBL" id="MCQ3830574.1"/>
    </source>
</evidence>
<dbReference type="EMBL" id="JACASI010000034">
    <property type="protein sequence ID" value="MCQ3830574.1"/>
    <property type="molecule type" value="Genomic_DNA"/>
</dbReference>
<accession>A0ABT1P386</accession>
<dbReference type="PANTHER" id="PTHR41795:SF1">
    <property type="entry name" value="EXOPOLYSACCHARIDE SYNTHESIS PROTEIN"/>
    <property type="match status" value="1"/>
</dbReference>
<dbReference type="Pfam" id="PF06055">
    <property type="entry name" value="ExoD"/>
    <property type="match status" value="1"/>
</dbReference>
<reference evidence="2" key="1">
    <citation type="thesis" date="2020" institute="Technische Universitat Dresden" country="Dresden, Germany">
        <title>The Agarolytic System of Microbulbifer elongatus PORT2, Isolated from Batu Karas, Pangandaran West Java Indonesia.</title>
        <authorList>
            <person name="Anggraeni S.R."/>
        </authorList>
    </citation>
    <scope>NUCLEOTIDE SEQUENCE</scope>
    <source>
        <strain evidence="2">PORT2</strain>
    </source>
</reference>
<dbReference type="PANTHER" id="PTHR41795">
    <property type="entry name" value="EXOPOLYSACCHARIDE SYNTHESIS PROTEIN"/>
    <property type="match status" value="1"/>
</dbReference>
<feature type="transmembrane region" description="Helical" evidence="1">
    <location>
        <begin position="42"/>
        <end position="71"/>
    </location>
</feature>
<proteinExistence type="predicted"/>
<name>A0ABT1P386_9GAMM</name>
<feature type="transmembrane region" description="Helical" evidence="1">
    <location>
        <begin position="123"/>
        <end position="143"/>
    </location>
</feature>
<evidence type="ECO:0000313" key="3">
    <source>
        <dbReference type="Proteomes" id="UP001205566"/>
    </source>
</evidence>
<gene>
    <name evidence="2" type="ORF">HXX02_14100</name>
</gene>
<organism evidence="2 3">
    <name type="scientific">Microbulbifer elongatus</name>
    <dbReference type="NCBI Taxonomy" id="86173"/>
    <lineage>
        <taxon>Bacteria</taxon>
        <taxon>Pseudomonadati</taxon>
        <taxon>Pseudomonadota</taxon>
        <taxon>Gammaproteobacteria</taxon>
        <taxon>Cellvibrionales</taxon>
        <taxon>Microbulbiferaceae</taxon>
        <taxon>Microbulbifer</taxon>
    </lineage>
</organism>
<protein>
    <submittedName>
        <fullName evidence="2">Exopolysaccharide biosynthesis protein</fullName>
    </submittedName>
</protein>
<keyword evidence="1" id="KW-0812">Transmembrane</keyword>
<keyword evidence="1" id="KW-1133">Transmembrane helix</keyword>
<feature type="transmembrane region" description="Helical" evidence="1">
    <location>
        <begin position="149"/>
        <end position="169"/>
    </location>
</feature>
<sequence>MTDRIQNLSQLVEQLEALTECSGKITLDKVLDALGDRSFAPVILLAGLILFSPLSGIPGVPTLMGILLLLISTQMLMLRHHLWLPQWLLSRTIPKKPLVRGLGWIEKPAEHLDRLLRPRLGIMVYRAGSLATAGICCIIALLLPVMELIPFSASLAGLALITFGLALVARDGALELLAFALTGSALALIPYYFF</sequence>
<keyword evidence="3" id="KW-1185">Reference proteome</keyword>
<feature type="transmembrane region" description="Helical" evidence="1">
    <location>
        <begin position="176"/>
        <end position="193"/>
    </location>
</feature>
<dbReference type="InterPro" id="IPR010331">
    <property type="entry name" value="ExoD"/>
</dbReference>
<dbReference type="RefSeq" id="WP_255875491.1">
    <property type="nucleotide sequence ID" value="NZ_JACASI010000034.1"/>
</dbReference>
<comment type="caution">
    <text evidence="2">The sequence shown here is derived from an EMBL/GenBank/DDBJ whole genome shotgun (WGS) entry which is preliminary data.</text>
</comment>